<feature type="active site" description="Schiff-base intermediate with substrate" evidence="9">
    <location>
        <position position="83"/>
    </location>
</feature>
<dbReference type="InterPro" id="IPR033919">
    <property type="entry name" value="TSA/FSA_arc/bac"/>
</dbReference>
<evidence type="ECO:0000256" key="5">
    <source>
        <dbReference type="ARBA" id="ARBA00022679"/>
    </source>
</evidence>
<dbReference type="Pfam" id="PF00923">
    <property type="entry name" value="TAL_FSA"/>
    <property type="match status" value="1"/>
</dbReference>
<dbReference type="EMBL" id="CP015614">
    <property type="protein sequence ID" value="ANF55245.1"/>
    <property type="molecule type" value="Genomic_DNA"/>
</dbReference>
<comment type="function">
    <text evidence="9">Transaldolase is important for the balance of metabolites in the pentose-phosphate pathway.</text>
</comment>
<dbReference type="GO" id="GO:0016832">
    <property type="term" value="F:aldehyde-lyase activity"/>
    <property type="evidence" value="ECO:0007669"/>
    <property type="project" value="InterPro"/>
</dbReference>
<protein>
    <recommendedName>
        <fullName evidence="9">Probable transaldolase</fullName>
        <ecNumber evidence="9">2.2.1.2</ecNumber>
    </recommendedName>
</protein>
<comment type="subcellular location">
    <subcellularLocation>
        <location evidence="1 9">Cytoplasm</location>
    </subcellularLocation>
</comment>
<dbReference type="OrthoDB" id="9807051at2"/>
<dbReference type="PROSITE" id="PS00958">
    <property type="entry name" value="TRANSALDOLASE_2"/>
    <property type="match status" value="1"/>
</dbReference>
<dbReference type="EC" id="2.2.1.2" evidence="9"/>
<name>A0A172Y889_9CAUL</name>
<comment type="similarity">
    <text evidence="3 9">Belongs to the transaldolase family. Type 3B subfamily.</text>
</comment>
<evidence type="ECO:0000256" key="4">
    <source>
        <dbReference type="ARBA" id="ARBA00022490"/>
    </source>
</evidence>
<evidence type="ECO:0000256" key="8">
    <source>
        <dbReference type="ARBA" id="ARBA00048810"/>
    </source>
</evidence>
<dbReference type="InterPro" id="IPR022999">
    <property type="entry name" value="Transaldolase_3B"/>
</dbReference>
<dbReference type="PANTHER" id="PTHR10683">
    <property type="entry name" value="TRANSALDOLASE"/>
    <property type="match status" value="1"/>
</dbReference>
<dbReference type="InterPro" id="IPR013785">
    <property type="entry name" value="Aldolase_TIM"/>
</dbReference>
<dbReference type="GO" id="GO:0006098">
    <property type="term" value="P:pentose-phosphate shunt"/>
    <property type="evidence" value="ECO:0007669"/>
    <property type="project" value="UniProtKB-UniRule"/>
</dbReference>
<evidence type="ECO:0000256" key="1">
    <source>
        <dbReference type="ARBA" id="ARBA00004496"/>
    </source>
</evidence>
<dbReference type="SUPFAM" id="SSF51569">
    <property type="entry name" value="Aldolase"/>
    <property type="match status" value="1"/>
</dbReference>
<dbReference type="GO" id="GO:0005975">
    <property type="term" value="P:carbohydrate metabolic process"/>
    <property type="evidence" value="ECO:0007669"/>
    <property type="project" value="InterPro"/>
</dbReference>
<evidence type="ECO:0000256" key="2">
    <source>
        <dbReference type="ARBA" id="ARBA00004857"/>
    </source>
</evidence>
<accession>A0A172Y889</accession>
<dbReference type="eggNOG" id="COG0176">
    <property type="taxonomic scope" value="Bacteria"/>
</dbReference>
<dbReference type="GO" id="GO:0005737">
    <property type="term" value="C:cytoplasm"/>
    <property type="evidence" value="ECO:0007669"/>
    <property type="project" value="UniProtKB-SubCell"/>
</dbReference>
<dbReference type="InterPro" id="IPR001585">
    <property type="entry name" value="TAL/FSA"/>
</dbReference>
<comment type="pathway">
    <text evidence="2 9">Carbohydrate degradation; pentose phosphate pathway; D-glyceraldehyde 3-phosphate and beta-D-fructose 6-phosphate from D-ribose 5-phosphate and D-xylulose 5-phosphate (non-oxidative stage): step 2/3.</text>
</comment>
<proteinExistence type="inferred from homology"/>
<comment type="catalytic activity">
    <reaction evidence="8 9">
        <text>D-sedoheptulose 7-phosphate + D-glyceraldehyde 3-phosphate = D-erythrose 4-phosphate + beta-D-fructose 6-phosphate</text>
        <dbReference type="Rhea" id="RHEA:17053"/>
        <dbReference type="ChEBI" id="CHEBI:16897"/>
        <dbReference type="ChEBI" id="CHEBI:57483"/>
        <dbReference type="ChEBI" id="CHEBI:57634"/>
        <dbReference type="ChEBI" id="CHEBI:59776"/>
        <dbReference type="EC" id="2.2.1.2"/>
    </reaction>
</comment>
<evidence type="ECO:0000256" key="9">
    <source>
        <dbReference type="HAMAP-Rule" id="MF_00494"/>
    </source>
</evidence>
<dbReference type="Gene3D" id="3.20.20.70">
    <property type="entry name" value="Aldolase class I"/>
    <property type="match status" value="1"/>
</dbReference>
<keyword evidence="4 9" id="KW-0963">Cytoplasm</keyword>
<evidence type="ECO:0000256" key="7">
    <source>
        <dbReference type="ARBA" id="ARBA00023270"/>
    </source>
</evidence>
<dbReference type="InterPro" id="IPR004731">
    <property type="entry name" value="Transaldolase_3B/F6P_aldolase"/>
</dbReference>
<dbReference type="AlphaFoldDB" id="A0A172Y889"/>
<dbReference type="GO" id="GO:0042182">
    <property type="term" value="P:ketone catabolic process"/>
    <property type="evidence" value="ECO:0007669"/>
    <property type="project" value="UniProtKB-ARBA"/>
</dbReference>
<gene>
    <name evidence="9" type="primary">tal</name>
    <name evidence="10" type="ORF">DA69_11085</name>
</gene>
<keyword evidence="7 9" id="KW-0704">Schiff base</keyword>
<dbReference type="PROSITE" id="PS01054">
    <property type="entry name" value="TRANSALDOLASE_1"/>
    <property type="match status" value="1"/>
</dbReference>
<reference evidence="10 11" key="1">
    <citation type="journal article" date="2014" name="Genome Announc.">
        <title>Genome Sequence of a Promising Hydrogen-Producing Facultative Anaerobic Bacterium, Brevundimonas naejangsanensis Strain B1.</title>
        <authorList>
            <person name="Su H."/>
            <person name="Zhang T."/>
            <person name="Bao M."/>
            <person name="Jiang Y."/>
            <person name="Wang Y."/>
            <person name="Tan T."/>
        </authorList>
    </citation>
    <scope>NUCLEOTIDE SEQUENCE [LARGE SCALE GENOMIC DNA]</scope>
    <source>
        <strain evidence="10 11">B1</strain>
    </source>
</reference>
<evidence type="ECO:0000256" key="3">
    <source>
        <dbReference type="ARBA" id="ARBA00005740"/>
    </source>
</evidence>
<keyword evidence="6 9" id="KW-0570">Pentose shunt</keyword>
<dbReference type="Proteomes" id="UP000077603">
    <property type="component" value="Chromosome"/>
</dbReference>
<keyword evidence="11" id="KW-1185">Reference proteome</keyword>
<dbReference type="UniPathway" id="UPA00115">
    <property type="reaction ID" value="UER00414"/>
</dbReference>
<keyword evidence="5 9" id="KW-0808">Transferase</keyword>
<dbReference type="HAMAP" id="MF_00494">
    <property type="entry name" value="Transaldolase_3b"/>
    <property type="match status" value="1"/>
</dbReference>
<organism evidence="10 11">
    <name type="scientific">Brevundimonas naejangsanensis</name>
    <dbReference type="NCBI Taxonomy" id="588932"/>
    <lineage>
        <taxon>Bacteria</taxon>
        <taxon>Pseudomonadati</taxon>
        <taxon>Pseudomonadota</taxon>
        <taxon>Alphaproteobacteria</taxon>
        <taxon>Caulobacterales</taxon>
        <taxon>Caulobacteraceae</taxon>
        <taxon>Brevundimonas</taxon>
    </lineage>
</organism>
<dbReference type="KEGG" id="bne:DA69_11085"/>
<dbReference type="CDD" id="cd00956">
    <property type="entry name" value="Transaldolase_FSA"/>
    <property type="match status" value="1"/>
</dbReference>
<evidence type="ECO:0000313" key="10">
    <source>
        <dbReference type="EMBL" id="ANF55245.1"/>
    </source>
</evidence>
<evidence type="ECO:0000313" key="11">
    <source>
        <dbReference type="Proteomes" id="UP000077603"/>
    </source>
</evidence>
<sequence length="217" mass="22653">MKLFLDTADVAVIKDLLPTGMVDGVTTNPSLIAKSGRNIAEVIAEICALVEGPISAEAVATDFETMVKEGDKLASIAPNVVVKLPLTWDGLRATRAFADKGIKTNVTLCFSATQAMLAAKAGATFISPFVGRLDDVGADGVGLLEDIRTLYDIHDFSTEILAASVRNADHVTAAALAGADASTIPADVFKALVKHPLTDKGLDAFLADWGKTGQSIL</sequence>
<dbReference type="GO" id="GO:0004801">
    <property type="term" value="F:transaldolase activity"/>
    <property type="evidence" value="ECO:0007669"/>
    <property type="project" value="UniProtKB-UniRule"/>
</dbReference>
<dbReference type="InterPro" id="IPR018225">
    <property type="entry name" value="Transaldolase_AS"/>
</dbReference>
<dbReference type="RefSeq" id="WP_025976890.1">
    <property type="nucleotide sequence ID" value="NZ_CP015614.1"/>
</dbReference>
<dbReference type="PANTHER" id="PTHR10683:SF40">
    <property type="entry name" value="FRUCTOSE-6-PHOSPHATE ALDOLASE 1-RELATED"/>
    <property type="match status" value="1"/>
</dbReference>
<evidence type="ECO:0000256" key="6">
    <source>
        <dbReference type="ARBA" id="ARBA00023126"/>
    </source>
</evidence>
<dbReference type="FunFam" id="3.20.20.70:FF:000018">
    <property type="entry name" value="Probable transaldolase"/>
    <property type="match status" value="1"/>
</dbReference>
<dbReference type="NCBIfam" id="TIGR00875">
    <property type="entry name" value="fsa_talC_mipB"/>
    <property type="match status" value="1"/>
</dbReference>
<dbReference type="STRING" id="588932.DA69_11085"/>